<dbReference type="EMBL" id="ABDG02000026">
    <property type="protein sequence ID" value="EHK42662.1"/>
    <property type="molecule type" value="Genomic_DNA"/>
</dbReference>
<sequence>MAGGLLRPSLLSDPGARMFRRLRAAGRERNQGRSTEETPRDGHRGGAFAAWNGYAVTIDTLTSLAPLLAPTSSSWGATEGNADLKDEQADEAIAESEKKDEAENAAAEEPAESEDMLCDSWDSGYRSSVSTHGPHGRRWGCEIWLLITYGDLFCPSFPGDVRAGVPQQDKSPSTIHKQPANLDQTSIKLADCD</sequence>
<feature type="region of interest" description="Disordered" evidence="1">
    <location>
        <begin position="74"/>
        <end position="119"/>
    </location>
</feature>
<dbReference type="Proteomes" id="UP000005426">
    <property type="component" value="Unassembled WGS sequence"/>
</dbReference>
<dbReference type="OrthoDB" id="5426471at2759"/>
<gene>
    <name evidence="2" type="ORF">TRIATDRAFT_86469</name>
</gene>
<feature type="region of interest" description="Disordered" evidence="1">
    <location>
        <begin position="17"/>
        <end position="46"/>
    </location>
</feature>
<evidence type="ECO:0000313" key="3">
    <source>
        <dbReference type="Proteomes" id="UP000005426"/>
    </source>
</evidence>
<organism evidence="2 3">
    <name type="scientific">Hypocrea atroviridis (strain ATCC 20476 / IMI 206040)</name>
    <name type="common">Trichoderma atroviride</name>
    <dbReference type="NCBI Taxonomy" id="452589"/>
    <lineage>
        <taxon>Eukaryota</taxon>
        <taxon>Fungi</taxon>
        <taxon>Dikarya</taxon>
        <taxon>Ascomycota</taxon>
        <taxon>Pezizomycotina</taxon>
        <taxon>Sordariomycetes</taxon>
        <taxon>Hypocreomycetidae</taxon>
        <taxon>Hypocreales</taxon>
        <taxon>Hypocreaceae</taxon>
        <taxon>Trichoderma</taxon>
    </lineage>
</organism>
<feature type="compositionally biased region" description="Basic and acidic residues" evidence="1">
    <location>
        <begin position="25"/>
        <end position="44"/>
    </location>
</feature>
<dbReference type="STRING" id="452589.G9P2C3"/>
<name>G9P2C3_HYPAI</name>
<keyword evidence="3" id="KW-1185">Reference proteome</keyword>
<dbReference type="AlphaFoldDB" id="G9P2C3"/>
<accession>G9P2C3</accession>
<evidence type="ECO:0000256" key="1">
    <source>
        <dbReference type="SAM" id="MobiDB-lite"/>
    </source>
</evidence>
<proteinExistence type="predicted"/>
<evidence type="ECO:0000313" key="2">
    <source>
        <dbReference type="EMBL" id="EHK42662.1"/>
    </source>
</evidence>
<comment type="caution">
    <text evidence="2">The sequence shown here is derived from an EMBL/GenBank/DDBJ whole genome shotgun (WGS) entry which is preliminary data.</text>
</comment>
<reference evidence="2 3" key="1">
    <citation type="journal article" date="2011" name="Genome Biol.">
        <title>Comparative genome sequence analysis underscores mycoparasitism as the ancestral life style of Trichoderma.</title>
        <authorList>
            <person name="Kubicek C.P."/>
            <person name="Herrera-Estrella A."/>
            <person name="Seidl-Seiboth V."/>
            <person name="Martinez D.A."/>
            <person name="Druzhinina I.S."/>
            <person name="Thon M."/>
            <person name="Zeilinger S."/>
            <person name="Casas-Flores S."/>
            <person name="Horwitz B.A."/>
            <person name="Mukherjee P.K."/>
            <person name="Mukherjee M."/>
            <person name="Kredics L."/>
            <person name="Alcaraz L.D."/>
            <person name="Aerts A."/>
            <person name="Antal Z."/>
            <person name="Atanasova L."/>
            <person name="Cervantes-Badillo M.G."/>
            <person name="Challacombe J."/>
            <person name="Chertkov O."/>
            <person name="McCluskey K."/>
            <person name="Coulpier F."/>
            <person name="Deshpande N."/>
            <person name="von Doehren H."/>
            <person name="Ebbole D.J."/>
            <person name="Esquivel-Naranjo E.U."/>
            <person name="Fekete E."/>
            <person name="Flipphi M."/>
            <person name="Glaser F."/>
            <person name="Gomez-Rodriguez E.Y."/>
            <person name="Gruber S."/>
            <person name="Han C."/>
            <person name="Henrissat B."/>
            <person name="Hermosa R."/>
            <person name="Hernandez-Onate M."/>
            <person name="Karaffa L."/>
            <person name="Kosti I."/>
            <person name="Le Crom S."/>
            <person name="Lindquist E."/>
            <person name="Lucas S."/>
            <person name="Luebeck M."/>
            <person name="Luebeck P.S."/>
            <person name="Margeot A."/>
            <person name="Metz B."/>
            <person name="Misra M."/>
            <person name="Nevalainen H."/>
            <person name="Omann M."/>
            <person name="Packer N."/>
            <person name="Perrone G."/>
            <person name="Uresti-Rivera E.E."/>
            <person name="Salamov A."/>
            <person name="Schmoll M."/>
            <person name="Seiboth B."/>
            <person name="Shapiro H."/>
            <person name="Sukno S."/>
            <person name="Tamayo-Ramos J.A."/>
            <person name="Tisch D."/>
            <person name="Wiest A."/>
            <person name="Wilkinson H.H."/>
            <person name="Zhang M."/>
            <person name="Coutinho P.M."/>
            <person name="Kenerley C.M."/>
            <person name="Monte E."/>
            <person name="Baker S.E."/>
            <person name="Grigoriev I.V."/>
        </authorList>
    </citation>
    <scope>NUCLEOTIDE SEQUENCE [LARGE SCALE GENOMIC DNA]</scope>
    <source>
        <strain evidence="3">ATCC 20476 / IMI 206040</strain>
    </source>
</reference>
<protein>
    <submittedName>
        <fullName evidence="2">Uncharacterized protein</fullName>
    </submittedName>
</protein>
<dbReference type="HOGENOM" id="CLU_1408949_0_0_1"/>